<dbReference type="PANTHER" id="PTHR30290:SF81">
    <property type="entry name" value="OLIGOPEPTIDE-BINDING PROTEIN OPPA"/>
    <property type="match status" value="1"/>
</dbReference>
<organism evidence="3 4">
    <name type="scientific">Candidatus Scatomonas pullistercoris</name>
    <dbReference type="NCBI Taxonomy" id="2840920"/>
    <lineage>
        <taxon>Bacteria</taxon>
        <taxon>Bacillati</taxon>
        <taxon>Bacillota</taxon>
        <taxon>Clostridia</taxon>
        <taxon>Lachnospirales</taxon>
        <taxon>Lachnospiraceae</taxon>
        <taxon>Lachnospiraceae incertae sedis</taxon>
        <taxon>Candidatus Scatomonas</taxon>
    </lineage>
</organism>
<comment type="caution">
    <text evidence="3">The sequence shown here is derived from an EMBL/GenBank/DDBJ whole genome shotgun (WGS) entry which is preliminary data.</text>
</comment>
<dbReference type="Proteomes" id="UP000824169">
    <property type="component" value="Unassembled WGS sequence"/>
</dbReference>
<reference evidence="3" key="2">
    <citation type="journal article" date="2021" name="PeerJ">
        <title>Extensive microbial diversity within the chicken gut microbiome revealed by metagenomics and culture.</title>
        <authorList>
            <person name="Gilroy R."/>
            <person name="Ravi A."/>
            <person name="Getino M."/>
            <person name="Pursley I."/>
            <person name="Horton D.L."/>
            <person name="Alikhan N.F."/>
            <person name="Baker D."/>
            <person name="Gharbi K."/>
            <person name="Hall N."/>
            <person name="Watson M."/>
            <person name="Adriaenssens E.M."/>
            <person name="Foster-Nyarko E."/>
            <person name="Jarju S."/>
            <person name="Secka A."/>
            <person name="Antonio M."/>
            <person name="Oren A."/>
            <person name="Chaudhuri R.R."/>
            <person name="La Ragione R."/>
            <person name="Hildebrand F."/>
            <person name="Pallen M.J."/>
        </authorList>
    </citation>
    <scope>NUCLEOTIDE SEQUENCE</scope>
    <source>
        <strain evidence="3">CHK188-20938</strain>
    </source>
</reference>
<protein>
    <submittedName>
        <fullName evidence="3">ABC transporter substrate-binding protein</fullName>
    </submittedName>
</protein>
<dbReference type="PROSITE" id="PS51257">
    <property type="entry name" value="PROKAR_LIPOPROTEIN"/>
    <property type="match status" value="1"/>
</dbReference>
<feature type="signal peptide" evidence="1">
    <location>
        <begin position="1"/>
        <end position="21"/>
    </location>
</feature>
<dbReference type="GO" id="GO:0043190">
    <property type="term" value="C:ATP-binding cassette (ABC) transporter complex"/>
    <property type="evidence" value="ECO:0007669"/>
    <property type="project" value="InterPro"/>
</dbReference>
<dbReference type="CDD" id="cd08490">
    <property type="entry name" value="PBP2_NikA_DppA_OppA_like_3"/>
    <property type="match status" value="1"/>
</dbReference>
<evidence type="ECO:0000313" key="4">
    <source>
        <dbReference type="Proteomes" id="UP000824169"/>
    </source>
</evidence>
<dbReference type="EMBL" id="DVOO01000029">
    <property type="protein sequence ID" value="HIV25987.1"/>
    <property type="molecule type" value="Genomic_DNA"/>
</dbReference>
<evidence type="ECO:0000256" key="1">
    <source>
        <dbReference type="SAM" id="SignalP"/>
    </source>
</evidence>
<sequence>MKNLKKLTAITAAAVMAVSMAGCSSGGSRNSSAAGDSPQTSASSGGAHLNFACYNYSNSMDPITNVNSSWCFIRYGVGECLFRFDENVEVEGALCDSYETEDYITWVLHIRDGVQFSNGNEVTASVVKDSLERVYEAEASATGNSTPSQYVTFSSIEADDEAGTVTLVCSGQTVNLPGILAYPWYGIVDTSVIDSEVIGTGPYRVTAISENSTVDLAKNEYYWDGEVPYDTITIYLTEDSSTKAMALKSGDVDLAENITTASDLEELKGNPEYYVSTTAGVRLGNSYFNYNGVLANDALRQAIQYAIDDETMCSVTVGGMYTAGSSVLPSSLPYGYEQLTDPYAYDLDKATAVLDEAGIVDTDGDGYRELDGENINLNYIAYSSRNLDEFAQAVAITLESIGIGCSVTVQDYDTALANQSAGRFDLITSNAIVVPTGDPTGFLGNFYSGNSGTYGYYANDEYDALYEQLLTATDEDQRLELIIEMQQILIDDAATLVHGYYNSTFASRADAVSGADITPIDYYWITTDIHPAR</sequence>
<evidence type="ECO:0000259" key="2">
    <source>
        <dbReference type="Pfam" id="PF00496"/>
    </source>
</evidence>
<name>A0A9D1P455_9FIRM</name>
<dbReference type="GO" id="GO:0015833">
    <property type="term" value="P:peptide transport"/>
    <property type="evidence" value="ECO:0007669"/>
    <property type="project" value="TreeGrafter"/>
</dbReference>
<feature type="chain" id="PRO_5039000602" evidence="1">
    <location>
        <begin position="22"/>
        <end position="533"/>
    </location>
</feature>
<dbReference type="Gene3D" id="3.10.105.10">
    <property type="entry name" value="Dipeptide-binding Protein, Domain 3"/>
    <property type="match status" value="1"/>
</dbReference>
<proteinExistence type="predicted"/>
<dbReference type="GO" id="GO:1904680">
    <property type="term" value="F:peptide transmembrane transporter activity"/>
    <property type="evidence" value="ECO:0007669"/>
    <property type="project" value="TreeGrafter"/>
</dbReference>
<dbReference type="InterPro" id="IPR030678">
    <property type="entry name" value="Peptide/Ni-bd"/>
</dbReference>
<keyword evidence="1" id="KW-0732">Signal</keyword>
<dbReference type="Gene3D" id="3.40.190.10">
    <property type="entry name" value="Periplasmic binding protein-like II"/>
    <property type="match status" value="1"/>
</dbReference>
<dbReference type="GO" id="GO:0042597">
    <property type="term" value="C:periplasmic space"/>
    <property type="evidence" value="ECO:0007669"/>
    <property type="project" value="UniProtKB-ARBA"/>
</dbReference>
<dbReference type="PIRSF" id="PIRSF002741">
    <property type="entry name" value="MppA"/>
    <property type="match status" value="1"/>
</dbReference>
<dbReference type="Pfam" id="PF00496">
    <property type="entry name" value="SBP_bac_5"/>
    <property type="match status" value="1"/>
</dbReference>
<dbReference type="InterPro" id="IPR039424">
    <property type="entry name" value="SBP_5"/>
</dbReference>
<reference evidence="3" key="1">
    <citation type="submission" date="2020-10" db="EMBL/GenBank/DDBJ databases">
        <authorList>
            <person name="Gilroy R."/>
        </authorList>
    </citation>
    <scope>NUCLEOTIDE SEQUENCE</scope>
    <source>
        <strain evidence="3">CHK188-20938</strain>
    </source>
</reference>
<accession>A0A9D1P455</accession>
<feature type="domain" description="Solute-binding protein family 5" evidence="2">
    <location>
        <begin position="89"/>
        <end position="451"/>
    </location>
</feature>
<dbReference type="InterPro" id="IPR000914">
    <property type="entry name" value="SBP_5_dom"/>
</dbReference>
<gene>
    <name evidence="3" type="ORF">IAB71_09485</name>
</gene>
<dbReference type="PANTHER" id="PTHR30290">
    <property type="entry name" value="PERIPLASMIC BINDING COMPONENT OF ABC TRANSPORTER"/>
    <property type="match status" value="1"/>
</dbReference>
<dbReference type="SUPFAM" id="SSF53850">
    <property type="entry name" value="Periplasmic binding protein-like II"/>
    <property type="match status" value="1"/>
</dbReference>
<dbReference type="AlphaFoldDB" id="A0A9D1P455"/>
<evidence type="ECO:0000313" key="3">
    <source>
        <dbReference type="EMBL" id="HIV25987.1"/>
    </source>
</evidence>